<comment type="caution">
    <text evidence="1">The sequence shown here is derived from an EMBL/GenBank/DDBJ whole genome shotgun (WGS) entry which is preliminary data.</text>
</comment>
<name>A0ACC0PNV8_RHOML</name>
<dbReference type="EMBL" id="CM046389">
    <property type="protein sequence ID" value="KAI8567165.1"/>
    <property type="molecule type" value="Genomic_DNA"/>
</dbReference>
<gene>
    <name evidence="1" type="ORF">RHMOL_Rhmol02G0099200</name>
</gene>
<proteinExistence type="predicted"/>
<protein>
    <submittedName>
        <fullName evidence="1">Uncharacterized protein</fullName>
    </submittedName>
</protein>
<keyword evidence="2" id="KW-1185">Reference proteome</keyword>
<accession>A0ACC0PNV8</accession>
<dbReference type="Proteomes" id="UP001062846">
    <property type="component" value="Chromosome 2"/>
</dbReference>
<evidence type="ECO:0000313" key="1">
    <source>
        <dbReference type="EMBL" id="KAI8567165.1"/>
    </source>
</evidence>
<evidence type="ECO:0000313" key="2">
    <source>
        <dbReference type="Proteomes" id="UP001062846"/>
    </source>
</evidence>
<sequence>MVKSPRRRDSLDLKTSEMRRMAATERRTSDNEWIAIGSERVDFGKIILLRRPRFECSGQITAMESHSIADETFLVRKPHPPVFDLDADWSNGRRWKEAGNGQGEGKHGGEEDGTAGMVDGVWDERHSGTKWDGNWWGVEFPAFHEDGDIHILKLPKNAKGLKDCEAADILQGIREQMICMIANISPESGDEVFVLAASLKDKKNKVKELLKVAFSDLAKLKQSALSSNSRKTRLDISLPELGRLVPHFLRYMHVVT</sequence>
<reference evidence="1" key="1">
    <citation type="submission" date="2022-02" db="EMBL/GenBank/DDBJ databases">
        <title>Plant Genome Project.</title>
        <authorList>
            <person name="Zhang R.-G."/>
        </authorList>
    </citation>
    <scope>NUCLEOTIDE SEQUENCE</scope>
    <source>
        <strain evidence="1">AT1</strain>
    </source>
</reference>
<organism evidence="1 2">
    <name type="scientific">Rhododendron molle</name>
    <name type="common">Chinese azalea</name>
    <name type="synonym">Azalea mollis</name>
    <dbReference type="NCBI Taxonomy" id="49168"/>
    <lineage>
        <taxon>Eukaryota</taxon>
        <taxon>Viridiplantae</taxon>
        <taxon>Streptophyta</taxon>
        <taxon>Embryophyta</taxon>
        <taxon>Tracheophyta</taxon>
        <taxon>Spermatophyta</taxon>
        <taxon>Magnoliopsida</taxon>
        <taxon>eudicotyledons</taxon>
        <taxon>Gunneridae</taxon>
        <taxon>Pentapetalae</taxon>
        <taxon>asterids</taxon>
        <taxon>Ericales</taxon>
        <taxon>Ericaceae</taxon>
        <taxon>Ericoideae</taxon>
        <taxon>Rhodoreae</taxon>
        <taxon>Rhododendron</taxon>
    </lineage>
</organism>